<dbReference type="SMART" id="SM00382">
    <property type="entry name" value="AAA"/>
    <property type="match status" value="2"/>
</dbReference>
<evidence type="ECO:0000313" key="6">
    <source>
        <dbReference type="Proteomes" id="UP000005113"/>
    </source>
</evidence>
<dbReference type="Pfam" id="PF00004">
    <property type="entry name" value="AAA"/>
    <property type="match status" value="2"/>
</dbReference>
<dbReference type="InterPro" id="IPR027417">
    <property type="entry name" value="P-loop_NTPase"/>
</dbReference>
<comment type="similarity">
    <text evidence="1">Belongs to the CbxX/CfxQ family.</text>
</comment>
<dbReference type="PRINTS" id="PR00819">
    <property type="entry name" value="CBXCFQXSUPER"/>
</dbReference>
<proteinExistence type="inferred from homology"/>
<dbReference type="Gene3D" id="1.10.8.60">
    <property type="match status" value="2"/>
</dbReference>
<feature type="domain" description="AAA+ ATPase" evidence="4">
    <location>
        <begin position="629"/>
        <end position="773"/>
    </location>
</feature>
<accession>J1I0Y3</accession>
<dbReference type="Gene3D" id="3.40.50.300">
    <property type="entry name" value="P-loop containing nucleotide triphosphate hydrolases"/>
    <property type="match status" value="2"/>
</dbReference>
<dbReference type="HOGENOM" id="CLU_330349_0_0_10"/>
<dbReference type="SUPFAM" id="SSF52540">
    <property type="entry name" value="P-loop containing nucleoside triphosphate hydrolases"/>
    <property type="match status" value="2"/>
</dbReference>
<organism evidence="5 6">
    <name type="scientific">Saprospira grandis DSM 2844</name>
    <dbReference type="NCBI Taxonomy" id="694433"/>
    <lineage>
        <taxon>Bacteria</taxon>
        <taxon>Pseudomonadati</taxon>
        <taxon>Bacteroidota</taxon>
        <taxon>Saprospiria</taxon>
        <taxon>Saprospirales</taxon>
        <taxon>Saprospiraceae</taxon>
        <taxon>Saprospira</taxon>
    </lineage>
</organism>
<dbReference type="FunFam" id="3.40.50.300:FF:000216">
    <property type="entry name" value="Type VII secretion ATPase EccA"/>
    <property type="match status" value="2"/>
</dbReference>
<dbReference type="InterPro" id="IPR003959">
    <property type="entry name" value="ATPase_AAA_core"/>
</dbReference>
<gene>
    <name evidence="5" type="ORF">SapgrDRAFT_0587</name>
</gene>
<dbReference type="GO" id="GO:0016887">
    <property type="term" value="F:ATP hydrolysis activity"/>
    <property type="evidence" value="ECO:0007669"/>
    <property type="project" value="InterPro"/>
</dbReference>
<dbReference type="EMBL" id="JH719942">
    <property type="protein sequence ID" value="EJF52330.1"/>
    <property type="molecule type" value="Genomic_DNA"/>
</dbReference>
<evidence type="ECO:0000313" key="5">
    <source>
        <dbReference type="EMBL" id="EJF52330.1"/>
    </source>
</evidence>
<dbReference type="InterPro" id="IPR050773">
    <property type="entry name" value="CbxX/CfxQ_RuBisCO_ESX"/>
</dbReference>
<name>J1I0Y3_9BACT</name>
<dbReference type="Pfam" id="PF17866">
    <property type="entry name" value="AAA_lid_6"/>
    <property type="match status" value="2"/>
</dbReference>
<dbReference type="AlphaFoldDB" id="J1I0Y3"/>
<keyword evidence="3" id="KW-0067">ATP-binding</keyword>
<evidence type="ECO:0000256" key="2">
    <source>
        <dbReference type="ARBA" id="ARBA00022741"/>
    </source>
</evidence>
<sequence>MSKLLDPNFKPYKYLDLKTYCTVEWLAGNKKKYRQVFDRYETAHIYAELTFYNKLFDEEDWVVKVNLKCYSLKKGRKELCDLSFERKVSRYDNCVYIREGWGNKKAGNFWKAGSYYWEAYVDGEKVATRYFYIEDTGKKTLDIKHYLQLKSAKMFEAAYNAELTEEQKVYLKTFPANETRYVHIDLGLENMFRAKSWHCELVVRVYNAARQLKGEATHLQTIEAEEAVLEIELQWGSNVKGSWSKGQYTAEIIFMDQLLAILPFTVDEEAEEGIVGCILPNQFQPMALTGVDGQGEDFEEVMQGLDRLIGLAAIKQKLRDHANYLQFLQLRREKGFAELEETSLHAVFQGNPGTGKTTVAKMMGRLYSSMGLLSKGHVHEVDRVDLVGEYIGQTAPKVRDAIEKARGGVLFIDEAYALARTNDDSKDFGREVIEILVKEMSNGPGDMAVIVAGYPKEMKYFLSSNPGLRSRFKLFFDFSDYLPDELSAISNYACQQKAVILSEAGRKALDQMIVDAFRSRDRSFGNARFVYDLIEEAKINLGLRIMASEAPQEFSKEELETVSLEDVQRIELESPKRLPNLPIDERLLVEAMKELNELIGMQNIKTEIAELVQLVRFYRLSHRNVLNKFFLHTVFVGNPGTGKTTVARILTKIYKALGILERGHMVETDRQGLVAGYLGQTAIKTSERIDEAMGGVLFIDEAYALISGGNGNLANASDFGAEAIQTLLKRMEDSRGQFFVFAAGYPENMESFLKVNPGLRSRFDKILKFEDYKSEELYSIALMMLGEEGLELEEAAADYLRRHLEQLYEVRDKYFGNARSVRQLINEVSRRQSLRLAALTEEERQQLSLQQVSYADVAGLAADSEEQLFNKKSIGFRSKGNA</sequence>
<dbReference type="InterPro" id="IPR003593">
    <property type="entry name" value="AAA+_ATPase"/>
</dbReference>
<evidence type="ECO:0000256" key="1">
    <source>
        <dbReference type="ARBA" id="ARBA00010378"/>
    </source>
</evidence>
<dbReference type="InterPro" id="IPR041627">
    <property type="entry name" value="AAA_lid_6"/>
</dbReference>
<evidence type="ECO:0000256" key="3">
    <source>
        <dbReference type="ARBA" id="ARBA00022840"/>
    </source>
</evidence>
<dbReference type="Proteomes" id="UP000005113">
    <property type="component" value="Unassembled WGS sequence"/>
</dbReference>
<dbReference type="PANTHER" id="PTHR43392">
    <property type="entry name" value="AAA-TYPE ATPASE FAMILY PROTEIN / ANKYRIN REPEAT FAMILY PROTEIN"/>
    <property type="match status" value="1"/>
</dbReference>
<protein>
    <submittedName>
        <fullName evidence="5">AAA+ family ATPase</fullName>
    </submittedName>
</protein>
<dbReference type="CDD" id="cd00009">
    <property type="entry name" value="AAA"/>
    <property type="match status" value="1"/>
</dbReference>
<feature type="domain" description="AAA+ ATPase" evidence="4">
    <location>
        <begin position="342"/>
        <end position="480"/>
    </location>
</feature>
<dbReference type="PANTHER" id="PTHR43392:SF2">
    <property type="entry name" value="AAA-TYPE ATPASE FAMILY PROTEIN _ ANKYRIN REPEAT FAMILY PROTEIN"/>
    <property type="match status" value="1"/>
</dbReference>
<dbReference type="GO" id="GO:0005524">
    <property type="term" value="F:ATP binding"/>
    <property type="evidence" value="ECO:0007669"/>
    <property type="project" value="UniProtKB-KW"/>
</dbReference>
<dbReference type="RefSeq" id="WP_002657198.1">
    <property type="nucleotide sequence ID" value="NZ_JH719942.1"/>
</dbReference>
<dbReference type="InterPro" id="IPR000641">
    <property type="entry name" value="CbxX/CfxQ"/>
</dbReference>
<keyword evidence="2" id="KW-0547">Nucleotide-binding</keyword>
<reference evidence="6" key="1">
    <citation type="journal article" date="2012" name="Stand. Genomic Sci.">
        <title>Permanent draft genome sequence of the gliding predator Saprospira grandis strain Sa g1 (= HR1).</title>
        <authorList>
            <person name="Mavromatis K."/>
            <person name="Chertkov O."/>
            <person name="Lapidus A."/>
            <person name="Nolan M."/>
            <person name="Lucas S."/>
            <person name="Tice H."/>
            <person name="Del Rio T.G."/>
            <person name="Cheng J.F."/>
            <person name="Han C."/>
            <person name="Tapia R."/>
            <person name="Bruce D."/>
            <person name="Goodwin L.A."/>
            <person name="Pitluck S."/>
            <person name="Huntemann M."/>
            <person name="Liolios K."/>
            <person name="Pagani I."/>
            <person name="Ivanova N."/>
            <person name="Mikhailova N."/>
            <person name="Pati A."/>
            <person name="Chen A."/>
            <person name="Palaniappan K."/>
            <person name="Land M."/>
            <person name="Brambilla E.M."/>
            <person name="Rohde M."/>
            <person name="Spring S."/>
            <person name="Goker M."/>
            <person name="Detter J.C."/>
            <person name="Bristow J."/>
            <person name="Eisen J.A."/>
            <person name="Markowitz V."/>
            <person name="Hugenholtz P."/>
            <person name="Kyrpides N.C."/>
            <person name="Klenk H.P."/>
            <person name="Woyke T."/>
        </authorList>
    </citation>
    <scope>NUCLEOTIDE SEQUENCE [LARGE SCALE GENOMIC DNA]</scope>
    <source>
        <strain evidence="6">DSM 2844</strain>
    </source>
</reference>
<evidence type="ECO:0000259" key="4">
    <source>
        <dbReference type="SMART" id="SM00382"/>
    </source>
</evidence>